<accession>A0ACA9QRZ3</accession>
<feature type="non-terminal residue" evidence="1">
    <location>
        <position position="224"/>
    </location>
</feature>
<evidence type="ECO:0000313" key="1">
    <source>
        <dbReference type="EMBL" id="CAG8760404.1"/>
    </source>
</evidence>
<proteinExistence type="predicted"/>
<evidence type="ECO:0000313" key="2">
    <source>
        <dbReference type="Proteomes" id="UP000789920"/>
    </source>
</evidence>
<feature type="non-terminal residue" evidence="1">
    <location>
        <position position="1"/>
    </location>
</feature>
<dbReference type="EMBL" id="CAJVQC010036015">
    <property type="protein sequence ID" value="CAG8760404.1"/>
    <property type="molecule type" value="Genomic_DNA"/>
</dbReference>
<organism evidence="1 2">
    <name type="scientific">Racocetra persica</name>
    <dbReference type="NCBI Taxonomy" id="160502"/>
    <lineage>
        <taxon>Eukaryota</taxon>
        <taxon>Fungi</taxon>
        <taxon>Fungi incertae sedis</taxon>
        <taxon>Mucoromycota</taxon>
        <taxon>Glomeromycotina</taxon>
        <taxon>Glomeromycetes</taxon>
        <taxon>Diversisporales</taxon>
        <taxon>Gigasporaceae</taxon>
        <taxon>Racocetra</taxon>
    </lineage>
</organism>
<gene>
    <name evidence="1" type="ORF">RPERSI_LOCUS15174</name>
</gene>
<name>A0ACA9QRZ3_9GLOM</name>
<reference evidence="1" key="1">
    <citation type="submission" date="2021-06" db="EMBL/GenBank/DDBJ databases">
        <authorList>
            <person name="Kallberg Y."/>
            <person name="Tangrot J."/>
            <person name="Rosling A."/>
        </authorList>
    </citation>
    <scope>NUCLEOTIDE SEQUENCE</scope>
    <source>
        <strain evidence="1">MA461A</strain>
    </source>
</reference>
<sequence length="224" mass="27068">MIPKEYWSIPKHIDVERHNKSIEYMNTQGVMAGDILSYHHMCRFYSGFFYQHELLKSYDYYWRVEPGVDFFCDIDFDPFIYMKKTISRLTLVPYENLNTIPTLWNTTKEFIRTYPHLITNDSIFDFITDDQGETYNLCQFWSKFEIGDFSLWRSEAYTKFFDFLDKKGGFYYERWGDAPVHTIAAALFLKKHQVRYFEEIGYSHSGLVNCPRGREFRYKRLCFP</sequence>
<comment type="caution">
    <text evidence="1">The sequence shown here is derived from an EMBL/GenBank/DDBJ whole genome shotgun (WGS) entry which is preliminary data.</text>
</comment>
<keyword evidence="2" id="KW-1185">Reference proteome</keyword>
<protein>
    <submittedName>
        <fullName evidence="1">2886_t:CDS:1</fullName>
    </submittedName>
</protein>
<dbReference type="Proteomes" id="UP000789920">
    <property type="component" value="Unassembled WGS sequence"/>
</dbReference>